<protein>
    <submittedName>
        <fullName evidence="3">Sugar kinase of the NBD/HSP70 family, may contain an N-terminal HTH domain</fullName>
    </submittedName>
</protein>
<evidence type="ECO:0000313" key="4">
    <source>
        <dbReference type="Proteomes" id="UP000185663"/>
    </source>
</evidence>
<dbReference type="InterPro" id="IPR011991">
    <property type="entry name" value="ArsR-like_HTH"/>
</dbReference>
<dbReference type="PANTHER" id="PTHR18964">
    <property type="entry name" value="ROK (REPRESSOR, ORF, KINASE) FAMILY"/>
    <property type="match status" value="1"/>
</dbReference>
<dbReference type="PANTHER" id="PTHR18964:SF149">
    <property type="entry name" value="BIFUNCTIONAL UDP-N-ACETYLGLUCOSAMINE 2-EPIMERASE_N-ACETYLMANNOSAMINE KINASE"/>
    <property type="match status" value="1"/>
</dbReference>
<dbReference type="InterPro" id="IPR036388">
    <property type="entry name" value="WH-like_DNA-bd_sf"/>
</dbReference>
<feature type="domain" description="HTH marR-type" evidence="2">
    <location>
        <begin position="21"/>
        <end position="70"/>
    </location>
</feature>
<dbReference type="EMBL" id="LT629776">
    <property type="protein sequence ID" value="SDS33870.1"/>
    <property type="molecule type" value="Genomic_DNA"/>
</dbReference>
<dbReference type="Gene3D" id="1.10.10.10">
    <property type="entry name" value="Winged helix-like DNA-binding domain superfamily/Winged helix DNA-binding domain"/>
    <property type="match status" value="1"/>
</dbReference>
<keyword evidence="4" id="KW-1185">Reference proteome</keyword>
<dbReference type="STRING" id="545619.SAMN04489860_1330"/>
<dbReference type="GO" id="GO:0003700">
    <property type="term" value="F:DNA-binding transcription factor activity"/>
    <property type="evidence" value="ECO:0007669"/>
    <property type="project" value="InterPro"/>
</dbReference>
<sequence>MTTNRQSGMPSTVRTMNDRAALEILLDVGPLSRSGIVRELGVSRPTASQVVTRLESSGLIEPHGTAQGARGPLAVTYSVRMDVIVGLALDVDPDGIDASVVDVAGRELGSARINAGPGRDAATDVRQALTAACANAGVPESRVGVVVIGLQAAADPATGDISLVGHLPGWPRTGLRDLVENEIRIPVLLENDVNLAAIAEHHHASPSESSFSLLWLGQGIGLGSWIGDDLHRGASGAAGEIGYLPIAAEVADLDDSTIAQDLIGGRRVISLAHDAGIEGTTLPAVLAGLRENKDARRTVVEALAPRVASVLRPVVAVMQPALLVIGGPVGICLGAELADAIDRELEGTELRVPLAPSLVPDAPALAGARAVAAARVREGLLTHV</sequence>
<dbReference type="CDD" id="cd23763">
    <property type="entry name" value="ASKHA_ATPase_ROK"/>
    <property type="match status" value="1"/>
</dbReference>
<dbReference type="SUPFAM" id="SSF46785">
    <property type="entry name" value="Winged helix' DNA-binding domain"/>
    <property type="match status" value="1"/>
</dbReference>
<reference evidence="3 4" key="1">
    <citation type="submission" date="2016-10" db="EMBL/GenBank/DDBJ databases">
        <authorList>
            <person name="de Groot N.N."/>
        </authorList>
    </citation>
    <scope>NUCLEOTIDE SEQUENCE [LARGE SCALE GENOMIC DNA]</scope>
    <source>
        <strain evidence="3 4">DSM 22126</strain>
    </source>
</reference>
<gene>
    <name evidence="3" type="ORF">SAMN04489860_1330</name>
</gene>
<evidence type="ECO:0000259" key="2">
    <source>
        <dbReference type="Pfam" id="PF12802"/>
    </source>
</evidence>
<organism evidence="3 4">
    <name type="scientific">Paraoerskovia marina</name>
    <dbReference type="NCBI Taxonomy" id="545619"/>
    <lineage>
        <taxon>Bacteria</taxon>
        <taxon>Bacillati</taxon>
        <taxon>Actinomycetota</taxon>
        <taxon>Actinomycetes</taxon>
        <taxon>Micrococcales</taxon>
        <taxon>Cellulomonadaceae</taxon>
        <taxon>Paraoerskovia</taxon>
    </lineage>
</organism>
<proteinExistence type="inferred from homology"/>
<dbReference type="GO" id="GO:0016301">
    <property type="term" value="F:kinase activity"/>
    <property type="evidence" value="ECO:0007669"/>
    <property type="project" value="UniProtKB-KW"/>
</dbReference>
<dbReference type="InterPro" id="IPR036390">
    <property type="entry name" value="WH_DNA-bd_sf"/>
</dbReference>
<dbReference type="Pfam" id="PF00480">
    <property type="entry name" value="ROK"/>
    <property type="match status" value="1"/>
</dbReference>
<dbReference type="eggNOG" id="COG1940">
    <property type="taxonomic scope" value="Bacteria"/>
</dbReference>
<keyword evidence="3" id="KW-0418">Kinase</keyword>
<accession>A0A1H1RDV3</accession>
<dbReference type="InterPro" id="IPR043129">
    <property type="entry name" value="ATPase_NBD"/>
</dbReference>
<dbReference type="Gene3D" id="3.30.420.40">
    <property type="match status" value="2"/>
</dbReference>
<dbReference type="Pfam" id="PF12802">
    <property type="entry name" value="MarR_2"/>
    <property type="match status" value="1"/>
</dbReference>
<dbReference type="InterPro" id="IPR000600">
    <property type="entry name" value="ROK"/>
</dbReference>
<comment type="similarity">
    <text evidence="1">Belongs to the ROK (NagC/XylR) family.</text>
</comment>
<dbReference type="AlphaFoldDB" id="A0A1H1RDV3"/>
<evidence type="ECO:0000256" key="1">
    <source>
        <dbReference type="ARBA" id="ARBA00006479"/>
    </source>
</evidence>
<dbReference type="Proteomes" id="UP000185663">
    <property type="component" value="Chromosome I"/>
</dbReference>
<dbReference type="InterPro" id="IPR000835">
    <property type="entry name" value="HTH_MarR-typ"/>
</dbReference>
<keyword evidence="3" id="KW-0808">Transferase</keyword>
<evidence type="ECO:0000313" key="3">
    <source>
        <dbReference type="EMBL" id="SDS33870.1"/>
    </source>
</evidence>
<name>A0A1H1RDV3_9CELL</name>
<dbReference type="CDD" id="cd00090">
    <property type="entry name" value="HTH_ARSR"/>
    <property type="match status" value="1"/>
</dbReference>
<dbReference type="SUPFAM" id="SSF53067">
    <property type="entry name" value="Actin-like ATPase domain"/>
    <property type="match status" value="1"/>
</dbReference>